<evidence type="ECO:0000256" key="5">
    <source>
        <dbReference type="ARBA" id="ARBA00022840"/>
    </source>
</evidence>
<dbReference type="GO" id="GO:0005524">
    <property type="term" value="F:ATP binding"/>
    <property type="evidence" value="ECO:0007669"/>
    <property type="project" value="UniProtKB-KW"/>
</dbReference>
<keyword evidence="5" id="KW-0067">ATP-binding</keyword>
<evidence type="ECO:0000256" key="10">
    <source>
        <dbReference type="ARBA" id="ARBA00039095"/>
    </source>
</evidence>
<dbReference type="AlphaFoldDB" id="A0A447CPG7"/>
<keyword evidence="4" id="KW-0418">Kinase</keyword>
<dbReference type="InterPro" id="IPR037051">
    <property type="entry name" value="4-carb_acid_sugar_kinase_N_sf"/>
</dbReference>
<feature type="domain" description="Four-carbon acid sugar kinase nucleotide binding" evidence="14">
    <location>
        <begin position="257"/>
        <end position="414"/>
    </location>
</feature>
<organism evidence="15 16">
    <name type="scientific">Rhodoplanes serenus</name>
    <dbReference type="NCBI Taxonomy" id="200615"/>
    <lineage>
        <taxon>Bacteria</taxon>
        <taxon>Pseudomonadati</taxon>
        <taxon>Pseudomonadota</taxon>
        <taxon>Alphaproteobacteria</taxon>
        <taxon>Hyphomicrobiales</taxon>
        <taxon>Nitrobacteraceae</taxon>
        <taxon>Rhodoplanes</taxon>
    </lineage>
</organism>
<evidence type="ECO:0000256" key="3">
    <source>
        <dbReference type="ARBA" id="ARBA00022741"/>
    </source>
</evidence>
<evidence type="ECO:0000313" key="16">
    <source>
        <dbReference type="Proteomes" id="UP000289200"/>
    </source>
</evidence>
<evidence type="ECO:0000256" key="9">
    <source>
        <dbReference type="ARBA" id="ARBA00037335"/>
    </source>
</evidence>
<proteinExistence type="inferred from homology"/>
<evidence type="ECO:0000259" key="13">
    <source>
        <dbReference type="Pfam" id="PF07005"/>
    </source>
</evidence>
<dbReference type="Gene3D" id="3.40.980.20">
    <property type="entry name" value="Four-carbon acid sugar kinase, nucleotide binding domain"/>
    <property type="match status" value="1"/>
</dbReference>
<evidence type="ECO:0000256" key="7">
    <source>
        <dbReference type="ARBA" id="ARBA00035898"/>
    </source>
</evidence>
<dbReference type="EMBL" id="UWOC01000010">
    <property type="protein sequence ID" value="VCU07051.1"/>
    <property type="molecule type" value="Genomic_DNA"/>
</dbReference>
<comment type="function">
    <text evidence="9">Catalyzes the ATP-dependent phosphorylation of 3-oxo-tetronate to 3-oxo-tetronate 4-phosphate.</text>
</comment>
<evidence type="ECO:0000256" key="6">
    <source>
        <dbReference type="ARBA" id="ARBA00023277"/>
    </source>
</evidence>
<evidence type="ECO:0000313" key="15">
    <source>
        <dbReference type="EMBL" id="VCU07051.1"/>
    </source>
</evidence>
<dbReference type="GO" id="GO:0016301">
    <property type="term" value="F:kinase activity"/>
    <property type="evidence" value="ECO:0007669"/>
    <property type="project" value="UniProtKB-KW"/>
</dbReference>
<evidence type="ECO:0000259" key="14">
    <source>
        <dbReference type="Pfam" id="PF17042"/>
    </source>
</evidence>
<dbReference type="Proteomes" id="UP000289200">
    <property type="component" value="Unassembled WGS sequence"/>
</dbReference>
<name>A0A447CPG7_9BRAD</name>
<comment type="catalytic activity">
    <reaction evidence="8">
        <text>3-dehydro-D-erythronate + ATP = 3-dehydro-4-O-phospho-D-erythronate + ADP + H(+)</text>
        <dbReference type="Rhea" id="RHEA:52556"/>
        <dbReference type="ChEBI" id="CHEBI:15378"/>
        <dbReference type="ChEBI" id="CHEBI:30616"/>
        <dbReference type="ChEBI" id="CHEBI:57958"/>
        <dbReference type="ChEBI" id="CHEBI:136593"/>
        <dbReference type="ChEBI" id="CHEBI:456216"/>
        <dbReference type="EC" id="2.7.1.217"/>
    </reaction>
</comment>
<dbReference type="Pfam" id="PF17042">
    <property type="entry name" value="NBD_C"/>
    <property type="match status" value="1"/>
</dbReference>
<dbReference type="EC" id="2.7.1.217" evidence="10"/>
<keyword evidence="3" id="KW-0547">Nucleotide-binding</keyword>
<comment type="caution">
    <text evidence="15">The sequence shown here is derived from an EMBL/GenBank/DDBJ whole genome shotgun (WGS) entry which is preliminary data.</text>
</comment>
<dbReference type="NCBIfam" id="NF043035">
    <property type="entry name" value="OxoTetrKin"/>
    <property type="match status" value="1"/>
</dbReference>
<dbReference type="Gene3D" id="3.40.50.10840">
    <property type="entry name" value="Putative sugar-binding, N-terminal domain"/>
    <property type="match status" value="1"/>
</dbReference>
<gene>
    <name evidence="15" type="ORF">RHODGE_RHODGE_00141</name>
</gene>
<dbReference type="InterPro" id="IPR031475">
    <property type="entry name" value="NBD_C"/>
</dbReference>
<dbReference type="SUPFAM" id="SSF142764">
    <property type="entry name" value="YgbK-like"/>
    <property type="match status" value="1"/>
</dbReference>
<evidence type="ECO:0000256" key="1">
    <source>
        <dbReference type="ARBA" id="ARBA00005715"/>
    </source>
</evidence>
<evidence type="ECO:0000256" key="8">
    <source>
        <dbReference type="ARBA" id="ARBA00036346"/>
    </source>
</evidence>
<dbReference type="OrthoDB" id="191465at2"/>
<reference evidence="16" key="1">
    <citation type="submission" date="2018-10" db="EMBL/GenBank/DDBJ databases">
        <authorList>
            <person name="Peiro R."/>
            <person name="Begona"/>
            <person name="Cbmso G."/>
            <person name="Lopez M."/>
            <person name="Gonzalez S."/>
            <person name="Sacristan E."/>
            <person name="Castillo E."/>
        </authorList>
    </citation>
    <scope>NUCLEOTIDE SEQUENCE [LARGE SCALE GENOMIC DNA]</scope>
</reference>
<evidence type="ECO:0000256" key="12">
    <source>
        <dbReference type="ARBA" id="ARBA00041377"/>
    </source>
</evidence>
<accession>A0A447CPG7</accession>
<evidence type="ECO:0000256" key="11">
    <source>
        <dbReference type="ARBA" id="ARBA00039461"/>
    </source>
</evidence>
<feature type="domain" description="Four-carbon acid sugar kinase N-terminal" evidence="13">
    <location>
        <begin position="7"/>
        <end position="233"/>
    </location>
</feature>
<protein>
    <recommendedName>
        <fullName evidence="11">3-oxo-tetronate kinase</fullName>
        <ecNumber evidence="10">2.7.1.217</ecNumber>
    </recommendedName>
    <alternativeName>
        <fullName evidence="12">3-dehydrotetronate 4-kinase</fullName>
    </alternativeName>
</protein>
<comment type="similarity">
    <text evidence="1">Belongs to the four-carbon acid sugar kinase family.</text>
</comment>
<keyword evidence="16" id="KW-1185">Reference proteome</keyword>
<evidence type="ECO:0000256" key="4">
    <source>
        <dbReference type="ARBA" id="ARBA00022777"/>
    </source>
</evidence>
<dbReference type="InterPro" id="IPR050007">
    <property type="entry name" value="OtnK"/>
</dbReference>
<dbReference type="InterPro" id="IPR010737">
    <property type="entry name" value="4-carb_acid_sugar_kinase_N"/>
</dbReference>
<dbReference type="RefSeq" id="WP_129607245.1">
    <property type="nucleotide sequence ID" value="NZ_UWOC01000010.1"/>
</dbReference>
<sequence length="432" mass="44253">MTSALRLGCIADDLTGATDLALMLAREGMRVVQTTGCPAPDLDLGDADAVVVALKSRTIPAAEAVAQSLAAAAALKERGAAHLFFKYCSTFDSTDAGNIGPVAEALLDVTGSDLTIACPAFPANRRTVYRGHLFVGDLLLSDSSMKDHPLTPMRDANLVRVLQRQTRLRVGLVPYEIVAAGAEAIRAAFARARAAGERIVVVDAVSDAQLRTIGAAVHDLAVVTGGSGVAMGLPAAWGFAPSADAAERMPAPAGRQAVLAGSCSAATRGQVAAALAAGLPAFRVDPLDLAAGRLAASAVVDWAVRQPADRAVMIYSSADPDDVARAQAALGRERAGSIVEELLGVVARDLAARGFTRLVVAGGETSGAVVAALGVRALRIGPEIAPGVPWTRTLDGTDLALALKSGNFGAEDFFTAAFERLQPAAVPARSGH</sequence>
<dbReference type="InterPro" id="IPR042213">
    <property type="entry name" value="NBD_C_sf"/>
</dbReference>
<keyword evidence="6" id="KW-0119">Carbohydrate metabolism</keyword>
<keyword evidence="2" id="KW-0808">Transferase</keyword>
<evidence type="ECO:0000256" key="2">
    <source>
        <dbReference type="ARBA" id="ARBA00022679"/>
    </source>
</evidence>
<dbReference type="Pfam" id="PF07005">
    <property type="entry name" value="SBD_N"/>
    <property type="match status" value="1"/>
</dbReference>
<comment type="catalytic activity">
    <reaction evidence="7">
        <text>3-dehydro-L-erythronate + ATP = 3-dehydro-4-O-phospho-L-erythronate + ADP + H(+)</text>
        <dbReference type="Rhea" id="RHEA:52552"/>
        <dbReference type="ChEBI" id="CHEBI:15378"/>
        <dbReference type="ChEBI" id="CHEBI:30616"/>
        <dbReference type="ChEBI" id="CHEBI:136592"/>
        <dbReference type="ChEBI" id="CHEBI:136670"/>
        <dbReference type="ChEBI" id="CHEBI:456216"/>
        <dbReference type="EC" id="2.7.1.217"/>
    </reaction>
</comment>